<reference evidence="2" key="1">
    <citation type="journal article" date="2023" name="G3 (Bethesda)">
        <title>A reference genome for the long-term kleptoplast-retaining sea slug Elysia crispata morphotype clarki.</title>
        <authorList>
            <person name="Eastman K.E."/>
            <person name="Pendleton A.L."/>
            <person name="Shaikh M.A."/>
            <person name="Suttiyut T."/>
            <person name="Ogas R."/>
            <person name="Tomko P."/>
            <person name="Gavelis G."/>
            <person name="Widhalm J.R."/>
            <person name="Wisecaver J.H."/>
        </authorList>
    </citation>
    <scope>NUCLEOTIDE SEQUENCE</scope>
    <source>
        <strain evidence="2">ECLA1</strain>
    </source>
</reference>
<name>A0AAE1AKV1_9GAST</name>
<sequence>MISPYLPHLPRSHDFTISPSLTPVSYSHLIFLTYPSLMFSSYLPHLFQSHVLILSSSLIPVSCSYLIFLTYPSIMSHTPVSYSHLIFLTYPSLMFSSYLPHLPQIYTDISYQVQHDNQKTLTLVDKAFWDGSGTGCVTDLSSRLPPPEDAGQSISAAHCPAEKRLLTMHSVLRPFTGEREAIAEAQQAGSCVSLALTPLTSAFPAVRF</sequence>
<accession>A0AAE1AKV1</accession>
<proteinExistence type="predicted"/>
<comment type="caution">
    <text evidence="2">The sequence shown here is derived from an EMBL/GenBank/DDBJ whole genome shotgun (WGS) entry which is preliminary data.</text>
</comment>
<gene>
    <name evidence="2" type="ORF">RRG08_004570</name>
</gene>
<dbReference type="EMBL" id="JAWDGP010001658">
    <property type="protein sequence ID" value="KAK3789498.1"/>
    <property type="molecule type" value="Genomic_DNA"/>
</dbReference>
<keyword evidence="1" id="KW-0472">Membrane</keyword>
<feature type="transmembrane region" description="Helical" evidence="1">
    <location>
        <begin position="80"/>
        <end position="99"/>
    </location>
</feature>
<feature type="transmembrane region" description="Helical" evidence="1">
    <location>
        <begin position="20"/>
        <end position="39"/>
    </location>
</feature>
<keyword evidence="1" id="KW-0812">Transmembrane</keyword>
<organism evidence="2 3">
    <name type="scientific">Elysia crispata</name>
    <name type="common">lettuce slug</name>
    <dbReference type="NCBI Taxonomy" id="231223"/>
    <lineage>
        <taxon>Eukaryota</taxon>
        <taxon>Metazoa</taxon>
        <taxon>Spiralia</taxon>
        <taxon>Lophotrochozoa</taxon>
        <taxon>Mollusca</taxon>
        <taxon>Gastropoda</taxon>
        <taxon>Heterobranchia</taxon>
        <taxon>Euthyneura</taxon>
        <taxon>Panpulmonata</taxon>
        <taxon>Sacoglossa</taxon>
        <taxon>Placobranchoidea</taxon>
        <taxon>Plakobranchidae</taxon>
        <taxon>Elysia</taxon>
    </lineage>
</organism>
<evidence type="ECO:0000313" key="3">
    <source>
        <dbReference type="Proteomes" id="UP001283361"/>
    </source>
</evidence>
<evidence type="ECO:0000256" key="1">
    <source>
        <dbReference type="SAM" id="Phobius"/>
    </source>
</evidence>
<protein>
    <submittedName>
        <fullName evidence="2">Uncharacterized protein</fullName>
    </submittedName>
</protein>
<feature type="transmembrane region" description="Helical" evidence="1">
    <location>
        <begin position="51"/>
        <end position="74"/>
    </location>
</feature>
<keyword evidence="3" id="KW-1185">Reference proteome</keyword>
<dbReference type="Proteomes" id="UP001283361">
    <property type="component" value="Unassembled WGS sequence"/>
</dbReference>
<dbReference type="AlphaFoldDB" id="A0AAE1AKV1"/>
<evidence type="ECO:0000313" key="2">
    <source>
        <dbReference type="EMBL" id="KAK3789498.1"/>
    </source>
</evidence>
<keyword evidence="1" id="KW-1133">Transmembrane helix</keyword>